<comment type="caution">
    <text evidence="2">The sequence shown here is derived from an EMBL/GenBank/DDBJ whole genome shotgun (WGS) entry which is preliminary data.</text>
</comment>
<gene>
    <name evidence="2" type="ORF">M5D96_006720</name>
</gene>
<evidence type="ECO:0000313" key="2">
    <source>
        <dbReference type="EMBL" id="KAI8040777.1"/>
    </source>
</evidence>
<protein>
    <submittedName>
        <fullName evidence="2">Uncharacterized protein</fullName>
    </submittedName>
</protein>
<proteinExistence type="predicted"/>
<name>A0A9Q0BQE4_9MUSC</name>
<accession>A0A9Q0BQE4</accession>
<organism evidence="2 3">
    <name type="scientific">Drosophila gunungcola</name>
    <name type="common">fruit fly</name>
    <dbReference type="NCBI Taxonomy" id="103775"/>
    <lineage>
        <taxon>Eukaryota</taxon>
        <taxon>Metazoa</taxon>
        <taxon>Ecdysozoa</taxon>
        <taxon>Arthropoda</taxon>
        <taxon>Hexapoda</taxon>
        <taxon>Insecta</taxon>
        <taxon>Pterygota</taxon>
        <taxon>Neoptera</taxon>
        <taxon>Endopterygota</taxon>
        <taxon>Diptera</taxon>
        <taxon>Brachycera</taxon>
        <taxon>Muscomorpha</taxon>
        <taxon>Ephydroidea</taxon>
        <taxon>Drosophilidae</taxon>
        <taxon>Drosophila</taxon>
        <taxon>Sophophora</taxon>
    </lineage>
</organism>
<dbReference type="Proteomes" id="UP001059596">
    <property type="component" value="Unassembled WGS sequence"/>
</dbReference>
<evidence type="ECO:0000313" key="3">
    <source>
        <dbReference type="Proteomes" id="UP001059596"/>
    </source>
</evidence>
<keyword evidence="3" id="KW-1185">Reference proteome</keyword>
<dbReference type="EMBL" id="JAMKOV010000004">
    <property type="protein sequence ID" value="KAI8040777.1"/>
    <property type="molecule type" value="Genomic_DNA"/>
</dbReference>
<feature type="region of interest" description="Disordered" evidence="1">
    <location>
        <begin position="70"/>
        <end position="94"/>
    </location>
</feature>
<evidence type="ECO:0000256" key="1">
    <source>
        <dbReference type="SAM" id="MobiDB-lite"/>
    </source>
</evidence>
<dbReference type="AlphaFoldDB" id="A0A9Q0BQE4"/>
<reference evidence="2" key="1">
    <citation type="journal article" date="2023" name="Genome Biol. Evol.">
        <title>Long-read-based Genome Assembly of Drosophila gunungcola Reveals Fewer Chemosensory Genes in Flower-breeding Species.</title>
        <authorList>
            <person name="Negi A."/>
            <person name="Liao B.Y."/>
            <person name="Yeh S.D."/>
        </authorList>
    </citation>
    <scope>NUCLEOTIDE SEQUENCE</scope>
    <source>
        <strain evidence="2">Sukarami</strain>
    </source>
</reference>
<sequence length="113" mass="12745">MHRSHVGRGRGRATDCKIQNAERGLLEWRCSMIYWFVISIRAHKLNTNEPALHRSTENCSGCSRCLDMNMRQERQTRTPSPSLSRGPKDPPAVSKLGLKTMMATKYLLVSAAS</sequence>